<dbReference type="Pfam" id="PF07228">
    <property type="entry name" value="SpoIIE"/>
    <property type="match status" value="1"/>
</dbReference>
<dbReference type="InterPro" id="IPR029016">
    <property type="entry name" value="GAF-like_dom_sf"/>
</dbReference>
<dbReference type="SUPFAM" id="SSF55781">
    <property type="entry name" value="GAF domain-like"/>
    <property type="match status" value="1"/>
</dbReference>
<dbReference type="CDD" id="cd16936">
    <property type="entry name" value="HATPase_RsbW-like"/>
    <property type="match status" value="1"/>
</dbReference>
<dbReference type="Proteomes" id="UP001474181">
    <property type="component" value="Unassembled WGS sequence"/>
</dbReference>
<gene>
    <name evidence="5" type="ORF">ABT404_31475</name>
</gene>
<comment type="caution">
    <text evidence="5">The sequence shown here is derived from an EMBL/GenBank/DDBJ whole genome shotgun (WGS) entry which is preliminary data.</text>
</comment>
<dbReference type="InterPro" id="IPR003594">
    <property type="entry name" value="HATPase_dom"/>
</dbReference>
<dbReference type="InterPro" id="IPR001932">
    <property type="entry name" value="PPM-type_phosphatase-like_dom"/>
</dbReference>
<dbReference type="SUPFAM" id="SSF81606">
    <property type="entry name" value="PP2C-like"/>
    <property type="match status" value="1"/>
</dbReference>
<feature type="domain" description="GAF" evidence="3">
    <location>
        <begin position="149"/>
        <end position="322"/>
    </location>
</feature>
<evidence type="ECO:0000313" key="5">
    <source>
        <dbReference type="EMBL" id="MER7183940.1"/>
    </source>
</evidence>
<dbReference type="InterPro" id="IPR036890">
    <property type="entry name" value="HATPase_C_sf"/>
</dbReference>
<proteinExistence type="predicted"/>
<evidence type="ECO:0000313" key="6">
    <source>
        <dbReference type="Proteomes" id="UP001474181"/>
    </source>
</evidence>
<dbReference type="SMART" id="SM00331">
    <property type="entry name" value="PP2C_SIG"/>
    <property type="match status" value="1"/>
</dbReference>
<dbReference type="Pfam" id="PF14361">
    <property type="entry name" value="RsbRD_N"/>
    <property type="match status" value="1"/>
</dbReference>
<evidence type="ECO:0000256" key="2">
    <source>
        <dbReference type="SAM" id="MobiDB-lite"/>
    </source>
</evidence>
<keyword evidence="6" id="KW-1185">Reference proteome</keyword>
<evidence type="ECO:0000259" key="3">
    <source>
        <dbReference type="SMART" id="SM00065"/>
    </source>
</evidence>
<feature type="region of interest" description="Disordered" evidence="2">
    <location>
        <begin position="217"/>
        <end position="247"/>
    </location>
</feature>
<feature type="domain" description="PPM-type phosphatase" evidence="4">
    <location>
        <begin position="343"/>
        <end position="568"/>
    </location>
</feature>
<dbReference type="Pfam" id="PF01590">
    <property type="entry name" value="GAF"/>
    <property type="match status" value="1"/>
</dbReference>
<accession>A0ABV1X4J6</accession>
<organism evidence="5 6">
    <name type="scientific">Streptomyces hyaluromycini</name>
    <dbReference type="NCBI Taxonomy" id="1377993"/>
    <lineage>
        <taxon>Bacteria</taxon>
        <taxon>Bacillati</taxon>
        <taxon>Actinomycetota</taxon>
        <taxon>Actinomycetes</taxon>
        <taxon>Kitasatosporales</taxon>
        <taxon>Streptomycetaceae</taxon>
        <taxon>Streptomyces</taxon>
    </lineage>
</organism>
<dbReference type="Pfam" id="PF13581">
    <property type="entry name" value="HATPase_c_2"/>
    <property type="match status" value="1"/>
</dbReference>
<dbReference type="PANTHER" id="PTHR43156">
    <property type="entry name" value="STAGE II SPORULATION PROTEIN E-RELATED"/>
    <property type="match status" value="1"/>
</dbReference>
<dbReference type="SMART" id="SM00065">
    <property type="entry name" value="GAF"/>
    <property type="match status" value="1"/>
</dbReference>
<dbReference type="InterPro" id="IPR052016">
    <property type="entry name" value="Bact_Sigma-Reg"/>
</dbReference>
<evidence type="ECO:0000256" key="1">
    <source>
        <dbReference type="ARBA" id="ARBA00022801"/>
    </source>
</evidence>
<dbReference type="InterPro" id="IPR025751">
    <property type="entry name" value="RsbRD_N_dom"/>
</dbReference>
<dbReference type="Gene3D" id="3.30.565.10">
    <property type="entry name" value="Histidine kinase-like ATPase, C-terminal domain"/>
    <property type="match status" value="1"/>
</dbReference>
<dbReference type="EMBL" id="JBEPEK010000286">
    <property type="protein sequence ID" value="MER7183940.1"/>
    <property type="molecule type" value="Genomic_DNA"/>
</dbReference>
<reference evidence="5 6" key="1">
    <citation type="submission" date="2024-06" db="EMBL/GenBank/DDBJ databases">
        <title>The Natural Products Discovery Center: Release of the First 8490 Sequenced Strains for Exploring Actinobacteria Biosynthetic Diversity.</title>
        <authorList>
            <person name="Kalkreuter E."/>
            <person name="Kautsar S.A."/>
            <person name="Yang D."/>
            <person name="Bader C.D."/>
            <person name="Teijaro C.N."/>
            <person name="Fluegel L."/>
            <person name="Davis C.M."/>
            <person name="Simpson J.R."/>
            <person name="Lauterbach L."/>
            <person name="Steele A.D."/>
            <person name="Gui C."/>
            <person name="Meng S."/>
            <person name="Li G."/>
            <person name="Viehrig K."/>
            <person name="Ye F."/>
            <person name="Su P."/>
            <person name="Kiefer A.F."/>
            <person name="Nichols A."/>
            <person name="Cepeda A.J."/>
            <person name="Yan W."/>
            <person name="Fan B."/>
            <person name="Jiang Y."/>
            <person name="Adhikari A."/>
            <person name="Zheng C.-J."/>
            <person name="Schuster L."/>
            <person name="Cowan T.M."/>
            <person name="Smanski M.J."/>
            <person name="Chevrette M.G."/>
            <person name="De Carvalho L.P.S."/>
            <person name="Shen B."/>
        </authorList>
    </citation>
    <scope>NUCLEOTIDE SEQUENCE [LARGE SCALE GENOMIC DNA]</scope>
    <source>
        <strain evidence="5 6">NPDC000234</strain>
    </source>
</reference>
<dbReference type="Gene3D" id="3.30.450.40">
    <property type="match status" value="1"/>
</dbReference>
<dbReference type="InterPro" id="IPR003018">
    <property type="entry name" value="GAF"/>
</dbReference>
<evidence type="ECO:0000259" key="4">
    <source>
        <dbReference type="SMART" id="SM00331"/>
    </source>
</evidence>
<dbReference type="PANTHER" id="PTHR43156:SF2">
    <property type="entry name" value="STAGE II SPORULATION PROTEIN E"/>
    <property type="match status" value="1"/>
</dbReference>
<name>A0ABV1X4J6_9ACTN</name>
<dbReference type="SUPFAM" id="SSF55874">
    <property type="entry name" value="ATPase domain of HSP90 chaperone/DNA topoisomerase II/histidine kinase"/>
    <property type="match status" value="1"/>
</dbReference>
<dbReference type="RefSeq" id="WP_350785657.1">
    <property type="nucleotide sequence ID" value="NZ_JBEPEK010000286.1"/>
</dbReference>
<sequence length="709" mass="75895">MLTEVMRSDFPDMWQYDDIAALTEPAAYEEVAAILAVLEHSVDVTEVETPPTSIEFARLVAKHGVPISVLLRSYRVCHAGMLHLLREEAAGLSGDSALLNATAAALTEMSFQYVDRTSEQSVAAYQKERDRRLQQRLIMIGEAGMRIGTTLDTTRTAQELADLGTSRFADAVTVDLLDSVLLEDGTLPATDPSALRRIARVSVVAGYPVSAVEVGQAHTYPEGSDPSRALATGQPSRHTITTSDIPSWLAPSSDHRRALQSAGVHSALLVPLCARGSTLGLAQFLRHLNAEPFDDDDLLLAHEIASRAAVSIDNARRYTHERSTALTLQRSLLPQHVPAQPAVETASRYLPCGSRAGVGGDWYDVIPLSGARVALVVGDVVGRGLNAAATMGRLRTAVRTLADIDLMPDELLTHLDDVVIRLQREEAGGTDEISATCLYAVYDPVSGLCSLASAGHVPPAVASPPALDSDGPVSRAVDFPAVPIGPPLGLGGLPFETVQFALPAGSLLALYTDGLIESRARDVDTALALLRDVLARAPASLEDICDRLLSTLLPARPFDDVALLVARTRALDTDRVATLDLPSDPAVVSAARAYTSERLADWGLDEMAFTTELMVSELVTNAIRYGKEPIRLRLILQSTLVCEVSDTSSTAPHLRRARAFDEGGRGLLLVAQLAERWGARHSREGKVIWAEQGLPEIAGLDADGLMSVS</sequence>
<keyword evidence="1" id="KW-0378">Hydrolase</keyword>
<dbReference type="Gene3D" id="3.60.40.10">
    <property type="entry name" value="PPM-type phosphatase domain"/>
    <property type="match status" value="1"/>
</dbReference>
<feature type="compositionally biased region" description="Polar residues" evidence="2">
    <location>
        <begin position="233"/>
        <end position="245"/>
    </location>
</feature>
<protein>
    <submittedName>
        <fullName evidence="5">SpoIIE family protein phosphatase</fullName>
    </submittedName>
</protein>
<dbReference type="InterPro" id="IPR036457">
    <property type="entry name" value="PPM-type-like_dom_sf"/>
</dbReference>